<gene>
    <name evidence="1" type="ORF">SAMN02927900_04852</name>
</gene>
<evidence type="ECO:0000313" key="1">
    <source>
        <dbReference type="EMBL" id="SCW77680.1"/>
    </source>
</evidence>
<reference evidence="1 2" key="1">
    <citation type="submission" date="2016-10" db="EMBL/GenBank/DDBJ databases">
        <authorList>
            <person name="de Groot N.N."/>
        </authorList>
    </citation>
    <scope>NUCLEOTIDE SEQUENCE [LARGE SCALE GENOMIC DNA]</scope>
    <source>
        <strain evidence="1 2">CGMCC 1.3401</strain>
    </source>
</reference>
<accession>A0A1G4T8D7</accession>
<protein>
    <submittedName>
        <fullName evidence="1">Uncharacterized protein</fullName>
    </submittedName>
</protein>
<name>A0A1G4T8D7_9HYPH</name>
<sequence>MITGRNLSQHLPDIMINKPSSHMQAITALKGGVGQVFGPKLTLPGKGDSVCSKGRIRATGKTNPLGPIMVSFAHRRHLSGAVEE</sequence>
<dbReference type="AlphaFoldDB" id="A0A1G4T8D7"/>
<dbReference type="EMBL" id="FMTM01000008">
    <property type="protein sequence ID" value="SCW77680.1"/>
    <property type="molecule type" value="Genomic_DNA"/>
</dbReference>
<organism evidence="1 2">
    <name type="scientific">Rhizobium mongolense subsp. loessense</name>
    <dbReference type="NCBI Taxonomy" id="158890"/>
    <lineage>
        <taxon>Bacteria</taxon>
        <taxon>Pseudomonadati</taxon>
        <taxon>Pseudomonadota</taxon>
        <taxon>Alphaproteobacteria</taxon>
        <taxon>Hyphomicrobiales</taxon>
        <taxon>Rhizobiaceae</taxon>
        <taxon>Rhizobium/Agrobacterium group</taxon>
        <taxon>Rhizobium</taxon>
    </lineage>
</organism>
<evidence type="ECO:0000313" key="2">
    <source>
        <dbReference type="Proteomes" id="UP000199542"/>
    </source>
</evidence>
<dbReference type="Proteomes" id="UP000199542">
    <property type="component" value="Unassembled WGS sequence"/>
</dbReference>
<proteinExistence type="predicted"/>